<dbReference type="InterPro" id="IPR027417">
    <property type="entry name" value="P-loop_NTPase"/>
</dbReference>
<dbReference type="Pfam" id="PF13304">
    <property type="entry name" value="AAA_21"/>
    <property type="match status" value="1"/>
</dbReference>
<dbReference type="RefSeq" id="WP_069976291.1">
    <property type="nucleotide sequence ID" value="NZ_CP017316.1"/>
</dbReference>
<dbReference type="InterPro" id="IPR051396">
    <property type="entry name" value="Bact_Antivir_Def_Nuclease"/>
</dbReference>
<dbReference type="KEGG" id="srn:A4G23_01629"/>
<evidence type="ECO:0000259" key="1">
    <source>
        <dbReference type="Pfam" id="PF13304"/>
    </source>
</evidence>
<dbReference type="GeneID" id="33064612"/>
<dbReference type="PANTHER" id="PTHR43581">
    <property type="entry name" value="ATP/GTP PHOSPHATASE"/>
    <property type="match status" value="1"/>
</dbReference>
<feature type="domain" description="ATPase AAA-type core" evidence="1">
    <location>
        <begin position="339"/>
        <end position="409"/>
    </location>
</feature>
<evidence type="ECO:0000313" key="2">
    <source>
        <dbReference type="EMBL" id="AOT58810.1"/>
    </source>
</evidence>
<dbReference type="PATRIC" id="fig|285473.5.peg.1690"/>
<keyword evidence="3" id="KW-1185">Reference proteome</keyword>
<dbReference type="Gene3D" id="3.40.50.300">
    <property type="entry name" value="P-loop containing nucleotide triphosphate hydrolases"/>
    <property type="match status" value="1"/>
</dbReference>
<evidence type="ECO:0000313" key="3">
    <source>
        <dbReference type="Proteomes" id="UP000095349"/>
    </source>
</evidence>
<dbReference type="OrthoDB" id="9816534at2"/>
<dbReference type="InterPro" id="IPR003959">
    <property type="entry name" value="ATPase_AAA_core"/>
</dbReference>
<protein>
    <recommendedName>
        <fullName evidence="1">ATPase AAA-type core domain-containing protein</fullName>
    </recommendedName>
</protein>
<proteinExistence type="predicted"/>
<dbReference type="EMBL" id="CP017316">
    <property type="protein sequence ID" value="AOT58810.1"/>
    <property type="molecule type" value="Genomic_DNA"/>
</dbReference>
<dbReference type="GO" id="GO:0005524">
    <property type="term" value="F:ATP binding"/>
    <property type="evidence" value="ECO:0007669"/>
    <property type="project" value="InterPro"/>
</dbReference>
<accession>A0A1D8G047</accession>
<dbReference type="PANTHER" id="PTHR43581:SF2">
    <property type="entry name" value="EXCINUCLEASE ATPASE SUBUNIT"/>
    <property type="match status" value="1"/>
</dbReference>
<dbReference type="AlphaFoldDB" id="A0A1D8G047"/>
<dbReference type="SUPFAM" id="SSF52540">
    <property type="entry name" value="P-loop containing nucleoside triphosphate hydrolases"/>
    <property type="match status" value="1"/>
</dbReference>
<reference evidence="2 3" key="1">
    <citation type="submission" date="2016-09" db="EMBL/GenBank/DDBJ databases">
        <title>Streptomyces rubrolavendulae MJM4426 Genome sequencing and assembly.</title>
        <authorList>
            <person name="Kim J.-G."/>
        </authorList>
    </citation>
    <scope>NUCLEOTIDE SEQUENCE [LARGE SCALE GENOMIC DNA]</scope>
    <source>
        <strain evidence="2 3">MJM4426</strain>
    </source>
</reference>
<dbReference type="STRING" id="285473.A4G23_01629"/>
<name>A0A1D8G047_9ACTN</name>
<dbReference type="GO" id="GO:0016887">
    <property type="term" value="F:ATP hydrolysis activity"/>
    <property type="evidence" value="ECO:0007669"/>
    <property type="project" value="InterPro"/>
</dbReference>
<organism evidence="2 3">
    <name type="scientific">Streptomyces rubrolavendulae</name>
    <dbReference type="NCBI Taxonomy" id="285473"/>
    <lineage>
        <taxon>Bacteria</taxon>
        <taxon>Bacillati</taxon>
        <taxon>Actinomycetota</taxon>
        <taxon>Actinomycetes</taxon>
        <taxon>Kitasatosporales</taxon>
        <taxon>Streptomycetaceae</taxon>
        <taxon>Streptomyces</taxon>
    </lineage>
</organism>
<gene>
    <name evidence="2" type="ORF">A4G23_01629</name>
</gene>
<sequence>MRFTTVPNARESARTRPGIAWLGDDNWDDYGFKTLFHMRCHNGSRSVVVGAVKIGFFGMESGRTGLPESFEALPPGFFSLGADESYYATLRDEFDDETRLAILSGLRDVAYAPELFEQALNEPVMRDSLLRGTDADTVRTQYQRIVNGGPTLSRFHVRYRQEAQSESAPPLTLELKVDPEKNPPSNIHAVIGSNGVGKTGLLHKIAQTTLNSRSRRGGSSLEDRLDHRLHPFTNVVYVSFSAFDSHAPHQISRAANQVGDRVDYQYVGLKTDDGEEVKNYAALGSEFAQCVERCVEDHPAKARRWGEVLAKLEETDPLFQDLEITELAHAQDRPDPQRVFAGLSSGHKIVLLTLARLVQHTTERTLVLIDEPEAHLHPPLLSTFVRTLSELLRDRNGLAVIATHSPVVLQETPREAVWALRRAGDDLRVDHPEIETFGENVGVITREIFGLEVRRTGFNRLIQLLADEGMSFEEIIEEFDDQLGAEGRALARSATRRRESRH</sequence>
<dbReference type="Proteomes" id="UP000095349">
    <property type="component" value="Chromosome"/>
</dbReference>